<dbReference type="Proteomes" id="UP000662939">
    <property type="component" value="Chromosome"/>
</dbReference>
<evidence type="ECO:0000259" key="19">
    <source>
        <dbReference type="Pfam" id="PF02096"/>
    </source>
</evidence>
<comment type="similarity">
    <text evidence="2">Belongs to the OXA1/ALB3/YidC family. Type 1 subfamily.</text>
</comment>
<evidence type="ECO:0000256" key="5">
    <source>
        <dbReference type="ARBA" id="ARBA00022475"/>
    </source>
</evidence>
<proteinExistence type="inferred from homology"/>
<dbReference type="GO" id="GO:0051205">
    <property type="term" value="P:protein insertion into membrane"/>
    <property type="evidence" value="ECO:0007669"/>
    <property type="project" value="TreeGrafter"/>
</dbReference>
<dbReference type="KEGG" id="nav:JQS30_16770"/>
<feature type="compositionally biased region" description="Basic and acidic residues" evidence="17">
    <location>
        <begin position="278"/>
        <end position="297"/>
    </location>
</feature>
<reference evidence="20" key="1">
    <citation type="submission" date="2021-02" db="EMBL/GenBank/DDBJ databases">
        <title>Natronoglycomyces albus gen. nov., sp. nov, a haloalkaliphilic actinobacterium from a soda solonchak soil.</title>
        <authorList>
            <person name="Sorokin D.Y."/>
            <person name="Khijniak T.V."/>
            <person name="Zakharycheva A.P."/>
            <person name="Boueva O.V."/>
            <person name="Ariskina E.V."/>
            <person name="Hahnke R.L."/>
            <person name="Bunk B."/>
            <person name="Sproer C."/>
            <person name="Schumann P."/>
            <person name="Evtushenko L.I."/>
            <person name="Kublanov I.V."/>
        </authorList>
    </citation>
    <scope>NUCLEOTIDE SEQUENCE</scope>
    <source>
        <strain evidence="20">DSM 106290</strain>
    </source>
</reference>
<evidence type="ECO:0000313" key="21">
    <source>
        <dbReference type="Proteomes" id="UP000662939"/>
    </source>
</evidence>
<dbReference type="Pfam" id="PF02096">
    <property type="entry name" value="60KD_IMP"/>
    <property type="match status" value="1"/>
</dbReference>
<dbReference type="InterPro" id="IPR001708">
    <property type="entry name" value="YidC/ALB3/OXA1/COX18"/>
</dbReference>
<dbReference type="EMBL" id="CP070496">
    <property type="protein sequence ID" value="QSB05371.1"/>
    <property type="molecule type" value="Genomic_DNA"/>
</dbReference>
<dbReference type="CDD" id="cd20070">
    <property type="entry name" value="5TM_YidC_Alb3"/>
    <property type="match status" value="1"/>
</dbReference>
<dbReference type="GO" id="GO:0032977">
    <property type="term" value="F:membrane insertase activity"/>
    <property type="evidence" value="ECO:0007669"/>
    <property type="project" value="InterPro"/>
</dbReference>
<evidence type="ECO:0000256" key="3">
    <source>
        <dbReference type="ARBA" id="ARBA00015325"/>
    </source>
</evidence>
<keyword evidence="9 18" id="KW-0472">Membrane</keyword>
<evidence type="ECO:0000256" key="7">
    <source>
        <dbReference type="ARBA" id="ARBA00022927"/>
    </source>
</evidence>
<evidence type="ECO:0000256" key="16">
    <source>
        <dbReference type="RuleBase" id="RU003945"/>
    </source>
</evidence>
<feature type="transmembrane region" description="Helical" evidence="18">
    <location>
        <begin position="218"/>
        <end position="244"/>
    </location>
</feature>
<name>A0A895XHR1_9ACTN</name>
<accession>A0A895XHR1</accession>
<evidence type="ECO:0000256" key="2">
    <source>
        <dbReference type="ARBA" id="ARBA00010527"/>
    </source>
</evidence>
<dbReference type="GO" id="GO:0015031">
    <property type="term" value="P:protein transport"/>
    <property type="evidence" value="ECO:0007669"/>
    <property type="project" value="UniProtKB-KW"/>
</dbReference>
<evidence type="ECO:0000256" key="14">
    <source>
        <dbReference type="ARBA" id="ARBA00033245"/>
    </source>
</evidence>
<feature type="region of interest" description="Disordered" evidence="17">
    <location>
        <begin position="261"/>
        <end position="355"/>
    </location>
</feature>
<evidence type="ECO:0000256" key="12">
    <source>
        <dbReference type="ARBA" id="ARBA00026028"/>
    </source>
</evidence>
<keyword evidence="10" id="KW-0143">Chaperone</keyword>
<evidence type="ECO:0000256" key="13">
    <source>
        <dbReference type="ARBA" id="ARBA00031538"/>
    </source>
</evidence>
<evidence type="ECO:0000256" key="1">
    <source>
        <dbReference type="ARBA" id="ARBA00004651"/>
    </source>
</evidence>
<feature type="transmembrane region" description="Helical" evidence="18">
    <location>
        <begin position="33"/>
        <end position="54"/>
    </location>
</feature>
<evidence type="ECO:0000256" key="9">
    <source>
        <dbReference type="ARBA" id="ARBA00023136"/>
    </source>
</evidence>
<dbReference type="InterPro" id="IPR047196">
    <property type="entry name" value="YidC_ALB_C"/>
</dbReference>
<evidence type="ECO:0000256" key="11">
    <source>
        <dbReference type="ARBA" id="ARBA00025034"/>
    </source>
</evidence>
<evidence type="ECO:0000313" key="20">
    <source>
        <dbReference type="EMBL" id="QSB05371.1"/>
    </source>
</evidence>
<evidence type="ECO:0000256" key="15">
    <source>
        <dbReference type="ARBA" id="ARBA00033342"/>
    </source>
</evidence>
<dbReference type="NCBIfam" id="TIGR03592">
    <property type="entry name" value="yidC_oxa1_cterm"/>
    <property type="match status" value="1"/>
</dbReference>
<evidence type="ECO:0000256" key="4">
    <source>
        <dbReference type="ARBA" id="ARBA00022448"/>
    </source>
</evidence>
<comment type="subcellular location">
    <subcellularLocation>
        <location evidence="1">Cell membrane</location>
        <topology evidence="1">Multi-pass membrane protein</topology>
    </subcellularLocation>
    <subcellularLocation>
        <location evidence="16">Membrane</location>
        <topology evidence="16">Multi-pass membrane protein</topology>
    </subcellularLocation>
</comment>
<gene>
    <name evidence="20" type="primary">yidC</name>
    <name evidence="20" type="ORF">JQS30_16770</name>
</gene>
<evidence type="ECO:0000256" key="18">
    <source>
        <dbReference type="SAM" id="Phobius"/>
    </source>
</evidence>
<evidence type="ECO:0000256" key="17">
    <source>
        <dbReference type="SAM" id="MobiDB-lite"/>
    </source>
</evidence>
<keyword evidence="5" id="KW-1003">Cell membrane</keyword>
<keyword evidence="4" id="KW-0813">Transport</keyword>
<organism evidence="20 21">
    <name type="scientific">Natronoglycomyces albus</name>
    <dbReference type="NCBI Taxonomy" id="2811108"/>
    <lineage>
        <taxon>Bacteria</taxon>
        <taxon>Bacillati</taxon>
        <taxon>Actinomycetota</taxon>
        <taxon>Actinomycetes</taxon>
        <taxon>Glycomycetales</taxon>
        <taxon>Glycomycetaceae</taxon>
        <taxon>Natronoglycomyces</taxon>
    </lineage>
</organism>
<feature type="transmembrane region" description="Helical" evidence="18">
    <location>
        <begin position="177"/>
        <end position="197"/>
    </location>
</feature>
<evidence type="ECO:0000256" key="10">
    <source>
        <dbReference type="ARBA" id="ARBA00023186"/>
    </source>
</evidence>
<keyword evidence="6 16" id="KW-0812">Transmembrane</keyword>
<dbReference type="PANTHER" id="PTHR12428">
    <property type="entry name" value="OXA1"/>
    <property type="match status" value="1"/>
</dbReference>
<keyword evidence="7" id="KW-0653">Protein transport</keyword>
<dbReference type="AlphaFoldDB" id="A0A895XHR1"/>
<feature type="domain" description="Membrane insertase YidC/Oxa/ALB C-terminal" evidence="19">
    <location>
        <begin position="35"/>
        <end position="256"/>
    </location>
</feature>
<evidence type="ECO:0000256" key="8">
    <source>
        <dbReference type="ARBA" id="ARBA00022989"/>
    </source>
</evidence>
<keyword evidence="21" id="KW-1185">Reference proteome</keyword>
<evidence type="ECO:0000256" key="6">
    <source>
        <dbReference type="ARBA" id="ARBA00022692"/>
    </source>
</evidence>
<comment type="subunit">
    <text evidence="12">Interacts with the Sec translocase complex via SecD. Specifically interacts with transmembrane segments of nascent integral membrane proteins during membrane integration.</text>
</comment>
<dbReference type="GO" id="GO:0005886">
    <property type="term" value="C:plasma membrane"/>
    <property type="evidence" value="ECO:0007669"/>
    <property type="project" value="UniProtKB-SubCell"/>
</dbReference>
<dbReference type="PANTHER" id="PTHR12428:SF65">
    <property type="entry name" value="CYTOCHROME C OXIDASE ASSEMBLY PROTEIN COX18, MITOCHONDRIAL"/>
    <property type="match status" value="1"/>
</dbReference>
<feature type="compositionally biased region" description="Basic residues" evidence="17">
    <location>
        <begin position="339"/>
        <end position="355"/>
    </location>
</feature>
<sequence length="355" mass="40668">MNWIYTALSWALLKWHDLWATVVPETEVWATTWVWVLAIVFLVITLRVIMFPLFMKQIRAQRAMQTLAPQIKELQQRYKGDKETLQRETMKLYREEKANPLMGCLPILIQMPVFLGLFWVLRRVDPDKTSTYPQTLYTWTPEHWNSYLDSKLFGAPFWASFLESSEKLDSVEASGTTVKIVAAVLVAIMIVTTYLTARQMILKSGWAQEPQQRMLQKLMLYGIPVLLLFSGGIFPIGVVIYWVINNLFSLAQQQYVLRKYPPPKMNGNNKPVKPPKPGSKEDLRLKEEQRLEEERRKSLAPKPGQKPKRPPNKKPSGDASAGSKPSNGKNLSRAERIARAKKVSGAKQSGKKNKN</sequence>
<feature type="transmembrane region" description="Helical" evidence="18">
    <location>
        <begin position="100"/>
        <end position="121"/>
    </location>
</feature>
<dbReference type="InterPro" id="IPR028055">
    <property type="entry name" value="YidC/Oxa/ALB_C"/>
</dbReference>
<dbReference type="RefSeq" id="WP_213171378.1">
    <property type="nucleotide sequence ID" value="NZ_CP070496.1"/>
</dbReference>
<keyword evidence="8 18" id="KW-1133">Transmembrane helix</keyword>
<comment type="function">
    <text evidence="11">Required for the insertion and/or proper folding and/or complex formation of integral membrane proteins into the membrane. Involved in integration of membrane proteins that insert both dependently and independently of the Sec translocase complex, as well as at least some lipoproteins. Aids folding of multispanning membrane proteins.</text>
</comment>
<protein>
    <recommendedName>
        <fullName evidence="3">Membrane protein insertase YidC</fullName>
    </recommendedName>
    <alternativeName>
        <fullName evidence="15">Foldase YidC</fullName>
    </alternativeName>
    <alternativeName>
        <fullName evidence="14">Membrane integrase YidC</fullName>
    </alternativeName>
    <alternativeName>
        <fullName evidence="13">Membrane protein YidC</fullName>
    </alternativeName>
</protein>